<proteinExistence type="predicted"/>
<accession>A0A0E9WKF3</accession>
<dbReference type="EMBL" id="GBXM01017750">
    <property type="protein sequence ID" value="JAH90827.1"/>
    <property type="molecule type" value="Transcribed_RNA"/>
</dbReference>
<sequence>MYNVRTTVKIKLYIVKLGCILYYRKCIRNIKHRKKNLCRDIALCVSE</sequence>
<organism evidence="1">
    <name type="scientific">Anguilla anguilla</name>
    <name type="common">European freshwater eel</name>
    <name type="synonym">Muraena anguilla</name>
    <dbReference type="NCBI Taxonomy" id="7936"/>
    <lineage>
        <taxon>Eukaryota</taxon>
        <taxon>Metazoa</taxon>
        <taxon>Chordata</taxon>
        <taxon>Craniata</taxon>
        <taxon>Vertebrata</taxon>
        <taxon>Euteleostomi</taxon>
        <taxon>Actinopterygii</taxon>
        <taxon>Neopterygii</taxon>
        <taxon>Teleostei</taxon>
        <taxon>Anguilliformes</taxon>
        <taxon>Anguillidae</taxon>
        <taxon>Anguilla</taxon>
    </lineage>
</organism>
<reference evidence="1" key="2">
    <citation type="journal article" date="2015" name="Fish Shellfish Immunol.">
        <title>Early steps in the European eel (Anguilla anguilla)-Vibrio vulnificus interaction in the gills: Role of the RtxA13 toxin.</title>
        <authorList>
            <person name="Callol A."/>
            <person name="Pajuelo D."/>
            <person name="Ebbesson L."/>
            <person name="Teles M."/>
            <person name="MacKenzie S."/>
            <person name="Amaro C."/>
        </authorList>
    </citation>
    <scope>NUCLEOTIDE SEQUENCE</scope>
</reference>
<evidence type="ECO:0000313" key="1">
    <source>
        <dbReference type="EMBL" id="JAH90827.1"/>
    </source>
</evidence>
<reference evidence="1" key="1">
    <citation type="submission" date="2014-11" db="EMBL/GenBank/DDBJ databases">
        <authorList>
            <person name="Amaro Gonzalez C."/>
        </authorList>
    </citation>
    <scope>NUCLEOTIDE SEQUENCE</scope>
</reference>
<protein>
    <submittedName>
        <fullName evidence="1">Uncharacterized protein</fullName>
    </submittedName>
</protein>
<name>A0A0E9WKF3_ANGAN</name>
<dbReference type="AlphaFoldDB" id="A0A0E9WKF3"/>